<comment type="caution">
    <text evidence="3">The sequence shown here is derived from an EMBL/GenBank/DDBJ whole genome shotgun (WGS) entry which is preliminary data.</text>
</comment>
<feature type="transmembrane region" description="Helical" evidence="1">
    <location>
        <begin position="98"/>
        <end position="122"/>
    </location>
</feature>
<dbReference type="AlphaFoldDB" id="A0A420E904"/>
<feature type="transmembrane region" description="Helical" evidence="1">
    <location>
        <begin position="286"/>
        <end position="306"/>
    </location>
</feature>
<feature type="transmembrane region" description="Helical" evidence="1">
    <location>
        <begin position="176"/>
        <end position="200"/>
    </location>
</feature>
<feature type="transmembrane region" description="Helical" evidence="1">
    <location>
        <begin position="206"/>
        <end position="226"/>
    </location>
</feature>
<feature type="transmembrane region" description="Helical" evidence="1">
    <location>
        <begin position="393"/>
        <end position="415"/>
    </location>
</feature>
<evidence type="ECO:0000313" key="4">
    <source>
        <dbReference type="Proteomes" id="UP000286482"/>
    </source>
</evidence>
<evidence type="ECO:0000256" key="1">
    <source>
        <dbReference type="SAM" id="Phobius"/>
    </source>
</evidence>
<keyword evidence="4" id="KW-1185">Reference proteome</keyword>
<gene>
    <name evidence="3" type="ORF">DBZ36_15200</name>
</gene>
<reference evidence="3 4" key="1">
    <citation type="submission" date="2018-09" db="EMBL/GenBank/DDBJ databases">
        <authorList>
            <person name="Wang Z."/>
        </authorList>
    </citation>
    <scope>NUCLEOTIDE SEQUENCE [LARGE SCALE GENOMIC DNA]</scope>
    <source>
        <strain evidence="3 4">ALS 81</strain>
    </source>
</reference>
<keyword evidence="1" id="KW-0812">Transmembrane</keyword>
<evidence type="ECO:0000259" key="2">
    <source>
        <dbReference type="Pfam" id="PF07670"/>
    </source>
</evidence>
<keyword evidence="1" id="KW-1133">Transmembrane helix</keyword>
<keyword evidence="1" id="KW-0472">Membrane</keyword>
<feature type="transmembrane region" description="Helical" evidence="1">
    <location>
        <begin position="61"/>
        <end position="78"/>
    </location>
</feature>
<protein>
    <submittedName>
        <fullName evidence="3">YjiH family protein</fullName>
    </submittedName>
</protein>
<sequence length="416" mass="45396">MTIPAAVIAGFIVELLGTSLVPMIVLITVITAVMSLYVSLGKPTWAKHSPFVVALFKTSPAWLAVRLFGATFAILSFFEVGPEAIYNADVGHFILFDLLPTLFAVFIFAGLVLPLLLNYGLLEFIGTLLTKIMRPLFNLPGRSAIDSMASWLGDGSVGILLTSRQYEDKHYTEREAVVIGTTFSAVSITFSLVVIAQVGLEHMFGWFYLCVCIAGFVCALIVPRLFPLRNRADKFIDGSSRQADDEHIPEFKYLMRWAKFNALSQAQKAPGAVSLAKEGVRNAVDMVFGVLPVVMGVGTAALLVAYNTPIFDYLGLPFIPLLELLQIPEAEAASRTFVVGFADMFIPSILAGSIESELTRFVIAAVSVTQLIYMSEVGALMMGSKIPVKLWELFVIFLLRTLVSLPIIAGLAHLIF</sequence>
<proteinExistence type="predicted"/>
<dbReference type="Proteomes" id="UP000286482">
    <property type="component" value="Unassembled WGS sequence"/>
</dbReference>
<dbReference type="InterPro" id="IPR011642">
    <property type="entry name" value="Gate_dom"/>
</dbReference>
<dbReference type="OrthoDB" id="1633380at2"/>
<organism evidence="3 4">
    <name type="scientific">Alginatibacterium sediminis</name>
    <dbReference type="NCBI Taxonomy" id="2164068"/>
    <lineage>
        <taxon>Bacteria</taxon>
        <taxon>Pseudomonadati</taxon>
        <taxon>Pseudomonadota</taxon>
        <taxon>Gammaproteobacteria</taxon>
        <taxon>Alteromonadales</taxon>
        <taxon>Alteromonadaceae</taxon>
        <taxon>Alginatibacterium</taxon>
    </lineage>
</organism>
<feature type="domain" description="Nucleoside transporter/FeoB GTPase Gate" evidence="2">
    <location>
        <begin position="101"/>
        <end position="199"/>
    </location>
</feature>
<dbReference type="Pfam" id="PF07670">
    <property type="entry name" value="Gate"/>
    <property type="match status" value="1"/>
</dbReference>
<accession>A0A420E904</accession>
<name>A0A420E904_9ALTE</name>
<feature type="transmembrane region" description="Helical" evidence="1">
    <location>
        <begin position="361"/>
        <end position="381"/>
    </location>
</feature>
<evidence type="ECO:0000313" key="3">
    <source>
        <dbReference type="EMBL" id="RKF15949.1"/>
    </source>
</evidence>
<dbReference type="EMBL" id="RAQO01000008">
    <property type="protein sequence ID" value="RKF15949.1"/>
    <property type="molecule type" value="Genomic_DNA"/>
</dbReference>
<feature type="transmembrane region" description="Helical" evidence="1">
    <location>
        <begin position="20"/>
        <end position="40"/>
    </location>
</feature>